<evidence type="ECO:0000259" key="1">
    <source>
        <dbReference type="Pfam" id="PF18701"/>
    </source>
</evidence>
<evidence type="ECO:0000313" key="3">
    <source>
        <dbReference type="Proteomes" id="UP001107558"/>
    </source>
</evidence>
<dbReference type="OrthoDB" id="7762683at2759"/>
<keyword evidence="3" id="KW-1185">Reference proteome</keyword>
<proteinExistence type="predicted"/>
<evidence type="ECO:0000313" key="2">
    <source>
        <dbReference type="EMBL" id="KAG5667368.1"/>
    </source>
</evidence>
<organism evidence="2 3">
    <name type="scientific">Polypedilum vanderplanki</name>
    <name type="common">Sleeping chironomid midge</name>
    <dbReference type="NCBI Taxonomy" id="319348"/>
    <lineage>
        <taxon>Eukaryota</taxon>
        <taxon>Metazoa</taxon>
        <taxon>Ecdysozoa</taxon>
        <taxon>Arthropoda</taxon>
        <taxon>Hexapoda</taxon>
        <taxon>Insecta</taxon>
        <taxon>Pterygota</taxon>
        <taxon>Neoptera</taxon>
        <taxon>Endopterygota</taxon>
        <taxon>Diptera</taxon>
        <taxon>Nematocera</taxon>
        <taxon>Chironomoidea</taxon>
        <taxon>Chironomidae</taxon>
        <taxon>Chironominae</taxon>
        <taxon>Polypedilum</taxon>
        <taxon>Polypedilum</taxon>
    </lineage>
</organism>
<feature type="domain" description="DUF5641" evidence="1">
    <location>
        <begin position="2"/>
        <end position="68"/>
    </location>
</feature>
<sequence length="103" mass="11891">MKEWLPMITRQCKWFKNVPDFKKGDLVLLVDPGKTRYAWPRAKVCETYAGRDGRVRILDVQLPNGEVIKRYSAQRAAKIDIQKRSVDNQAIESNETNLLKNSA</sequence>
<dbReference type="Proteomes" id="UP001107558">
    <property type="component" value="Chromosome 4"/>
</dbReference>
<dbReference type="InterPro" id="IPR040676">
    <property type="entry name" value="DUF5641"/>
</dbReference>
<dbReference type="Pfam" id="PF18701">
    <property type="entry name" value="DUF5641"/>
    <property type="match status" value="1"/>
</dbReference>
<dbReference type="EMBL" id="JADBJN010000004">
    <property type="protein sequence ID" value="KAG5667368.1"/>
    <property type="molecule type" value="Genomic_DNA"/>
</dbReference>
<gene>
    <name evidence="2" type="ORF">PVAND_015350</name>
</gene>
<name>A0A9J6BCS1_POLVA</name>
<dbReference type="AlphaFoldDB" id="A0A9J6BCS1"/>
<protein>
    <recommendedName>
        <fullName evidence="1">DUF5641 domain-containing protein</fullName>
    </recommendedName>
</protein>
<reference evidence="2" key="1">
    <citation type="submission" date="2021-03" db="EMBL/GenBank/DDBJ databases">
        <title>Chromosome level genome of the anhydrobiotic midge Polypedilum vanderplanki.</title>
        <authorList>
            <person name="Yoshida Y."/>
            <person name="Kikawada T."/>
            <person name="Gusev O."/>
        </authorList>
    </citation>
    <scope>NUCLEOTIDE SEQUENCE</scope>
    <source>
        <strain evidence="2">NIAS01</strain>
        <tissue evidence="2">Whole body or cell culture</tissue>
    </source>
</reference>
<accession>A0A9J6BCS1</accession>
<comment type="caution">
    <text evidence="2">The sequence shown here is derived from an EMBL/GenBank/DDBJ whole genome shotgun (WGS) entry which is preliminary data.</text>
</comment>